<accession>A0A6L2N2H9</accession>
<reference evidence="1" key="1">
    <citation type="journal article" date="2019" name="Sci. Rep.">
        <title>Draft genome of Tanacetum cinerariifolium, the natural source of mosquito coil.</title>
        <authorList>
            <person name="Yamashiro T."/>
            <person name="Shiraishi A."/>
            <person name="Satake H."/>
            <person name="Nakayama K."/>
        </authorList>
    </citation>
    <scope>NUCLEOTIDE SEQUENCE</scope>
</reference>
<proteinExistence type="predicted"/>
<organism evidence="1">
    <name type="scientific">Tanacetum cinerariifolium</name>
    <name type="common">Dalmatian daisy</name>
    <name type="synonym">Chrysanthemum cinerariifolium</name>
    <dbReference type="NCBI Taxonomy" id="118510"/>
    <lineage>
        <taxon>Eukaryota</taxon>
        <taxon>Viridiplantae</taxon>
        <taxon>Streptophyta</taxon>
        <taxon>Embryophyta</taxon>
        <taxon>Tracheophyta</taxon>
        <taxon>Spermatophyta</taxon>
        <taxon>Magnoliopsida</taxon>
        <taxon>eudicotyledons</taxon>
        <taxon>Gunneridae</taxon>
        <taxon>Pentapetalae</taxon>
        <taxon>asterids</taxon>
        <taxon>campanulids</taxon>
        <taxon>Asterales</taxon>
        <taxon>Asteraceae</taxon>
        <taxon>Asteroideae</taxon>
        <taxon>Anthemideae</taxon>
        <taxon>Anthemidinae</taxon>
        <taxon>Tanacetum</taxon>
    </lineage>
</organism>
<dbReference type="EMBL" id="BKCJ010007848">
    <property type="protein sequence ID" value="GEU79322.1"/>
    <property type="molecule type" value="Genomic_DNA"/>
</dbReference>
<dbReference type="PANTHER" id="PTHR10492">
    <property type="match status" value="1"/>
</dbReference>
<dbReference type="AlphaFoldDB" id="A0A6L2N2H9"/>
<gene>
    <name evidence="1" type="ORF">Tci_051300</name>
</gene>
<protein>
    <submittedName>
        <fullName evidence="1">Uncharacterized protein</fullName>
    </submittedName>
</protein>
<comment type="caution">
    <text evidence="1">The sequence shown here is derived from an EMBL/GenBank/DDBJ whole genome shotgun (WGS) entry which is preliminary data.</text>
</comment>
<sequence>MWYEERSNKTKRAVNPAFSICCHDDKVRLSKFHDAPPPLNMLLDYTDPATLNFKDKIKVYNSMFCFTSFGARIDHSINTGERTKARQYNRPTVAEVAALITNDFGHGVPTRDIIVKSKDSETPSQTKDPEGYKVVTEFMLDDPCGKDAKSAPCNIEEKCSKHFPKAFNEETIIDANGYPIYRRRDNKSSAMKGKSKYDNKYVVPHNRYLLLKYQAHINVEWCNQSKAIKYLLNYLNTGPDRATIVIEENVKSEAHVQTKIVTKVDEIKSYLNC</sequence>
<name>A0A6L2N2H9_TANCI</name>
<dbReference type="PANTHER" id="PTHR10492:SF90">
    <property type="entry name" value="ATP-DEPENDENT DNA HELICASE"/>
    <property type="match status" value="1"/>
</dbReference>
<evidence type="ECO:0000313" key="1">
    <source>
        <dbReference type="EMBL" id="GEU79322.1"/>
    </source>
</evidence>